<feature type="region of interest" description="Disordered" evidence="10">
    <location>
        <begin position="1"/>
        <end position="22"/>
    </location>
</feature>
<evidence type="ECO:0000256" key="11">
    <source>
        <dbReference type="SAM" id="Phobius"/>
    </source>
</evidence>
<keyword evidence="9 11" id="KW-0472">Membrane</keyword>
<feature type="domain" description="VTT" evidence="12">
    <location>
        <begin position="224"/>
        <end position="340"/>
    </location>
</feature>
<dbReference type="Pfam" id="PF09335">
    <property type="entry name" value="VTT_dom"/>
    <property type="match status" value="1"/>
</dbReference>
<evidence type="ECO:0000256" key="10">
    <source>
        <dbReference type="SAM" id="MobiDB-lite"/>
    </source>
</evidence>
<dbReference type="GO" id="GO:0000022">
    <property type="term" value="P:mitotic spindle elongation"/>
    <property type="evidence" value="ECO:0007669"/>
    <property type="project" value="TreeGrafter"/>
</dbReference>
<comment type="similarity">
    <text evidence="3">Belongs to the TVP38/TMEM64 family.</text>
</comment>
<feature type="transmembrane region" description="Helical" evidence="11">
    <location>
        <begin position="206"/>
        <end position="225"/>
    </location>
</feature>
<gene>
    <name evidence="13" type="ORF">D9613_005495</name>
</gene>
<comment type="caution">
    <text evidence="13">The sequence shown here is derived from an EMBL/GenBank/DDBJ whole genome shotgun (WGS) entry which is preliminary data.</text>
</comment>
<keyword evidence="8" id="KW-0333">Golgi apparatus</keyword>
<dbReference type="AlphaFoldDB" id="A0A8H4VRC1"/>
<feature type="transmembrane region" description="Helical" evidence="11">
    <location>
        <begin position="165"/>
        <end position="185"/>
    </location>
</feature>
<evidence type="ECO:0000256" key="6">
    <source>
        <dbReference type="ARBA" id="ARBA00022692"/>
    </source>
</evidence>
<feature type="compositionally biased region" description="Polar residues" evidence="10">
    <location>
        <begin position="40"/>
        <end position="50"/>
    </location>
</feature>
<name>A0A8H4VRC1_9AGAR</name>
<evidence type="ECO:0000256" key="2">
    <source>
        <dbReference type="ARBA" id="ARBA00004653"/>
    </source>
</evidence>
<feature type="transmembrane region" description="Helical" evidence="11">
    <location>
        <begin position="375"/>
        <end position="393"/>
    </location>
</feature>
<keyword evidence="6 11" id="KW-0812">Transmembrane</keyword>
<evidence type="ECO:0000313" key="13">
    <source>
        <dbReference type="EMBL" id="KAF4620021.1"/>
    </source>
</evidence>
<dbReference type="Proteomes" id="UP000521872">
    <property type="component" value="Unassembled WGS sequence"/>
</dbReference>
<dbReference type="EMBL" id="JAACJL010000016">
    <property type="protein sequence ID" value="KAF4620021.1"/>
    <property type="molecule type" value="Genomic_DNA"/>
</dbReference>
<comment type="subcellular location">
    <subcellularLocation>
        <location evidence="2">Golgi apparatus membrane</location>
        <topology evidence="2">Multi-pass membrane protein</topology>
    </subcellularLocation>
</comment>
<dbReference type="PANTHER" id="PTHR47549">
    <property type="entry name" value="GOLGI APPARATUS MEMBRANE PROTEIN TVP38-RELATED"/>
    <property type="match status" value="1"/>
</dbReference>
<evidence type="ECO:0000313" key="14">
    <source>
        <dbReference type="Proteomes" id="UP000521872"/>
    </source>
</evidence>
<feature type="region of interest" description="Disordered" evidence="10">
    <location>
        <begin position="35"/>
        <end position="88"/>
    </location>
</feature>
<evidence type="ECO:0000256" key="1">
    <source>
        <dbReference type="ARBA" id="ARBA00002978"/>
    </source>
</evidence>
<organism evidence="13 14">
    <name type="scientific">Agrocybe pediades</name>
    <dbReference type="NCBI Taxonomy" id="84607"/>
    <lineage>
        <taxon>Eukaryota</taxon>
        <taxon>Fungi</taxon>
        <taxon>Dikarya</taxon>
        <taxon>Basidiomycota</taxon>
        <taxon>Agaricomycotina</taxon>
        <taxon>Agaricomycetes</taxon>
        <taxon>Agaricomycetidae</taxon>
        <taxon>Agaricales</taxon>
        <taxon>Agaricineae</taxon>
        <taxon>Strophariaceae</taxon>
        <taxon>Agrocybe</taxon>
    </lineage>
</organism>
<dbReference type="PANTHER" id="PTHR47549:SF3">
    <property type="entry name" value="GOLGI APPARATUS MEMBRANE PROTEIN TVP38"/>
    <property type="match status" value="1"/>
</dbReference>
<evidence type="ECO:0000256" key="5">
    <source>
        <dbReference type="ARBA" id="ARBA00020673"/>
    </source>
</evidence>
<evidence type="ECO:0000256" key="8">
    <source>
        <dbReference type="ARBA" id="ARBA00023034"/>
    </source>
</evidence>
<dbReference type="InterPro" id="IPR032816">
    <property type="entry name" value="VTT_dom"/>
</dbReference>
<feature type="compositionally biased region" description="Basic and acidic residues" evidence="10">
    <location>
        <begin position="65"/>
        <end position="78"/>
    </location>
</feature>
<proteinExistence type="inferred from homology"/>
<dbReference type="InterPro" id="IPR051076">
    <property type="entry name" value="Golgi_membrane_TVP38/TMEM64"/>
</dbReference>
<evidence type="ECO:0000256" key="7">
    <source>
        <dbReference type="ARBA" id="ARBA00022989"/>
    </source>
</evidence>
<sequence>MAFTSPSMDYNAPPHSSPPTTQAFRYISLAQDADEIVNEKVSQTPKPSTSTREHRKKRPTSLSRQPERTTDPYHDYLHPHTSNSSLSSSGAYPSAHWTPWTPYYAHAHSAQKHPRQSHPYSVRSPALSPSRFLRQPASPISLPTHTSEHSYPPTGPGIVSTMRPWLPLIMYAISSLAFVVAIAFYKTELFTFLDDLSLWLRADEQYGHAVMFGLIFLTTIPPIPLYSTLIILSGYTFGAWTGALISYFAALSGALTVFLVSRHVFRSAIESWLVSCTTIHRVVRAIEKRPKLLFLIRLAPYPYNVMNCLLAASPTLSLHTYTVCTALSLFKVIVHTSVGASIHSFRDYHSDAQHDSSPSDDVEGGSFGTDSMARLWTILGILLCVLILVYLGVVARRAVDEELDDGPVAVRDVEETRGFLSGGGDGDSSDTDVERGGRGRQQQQHPYYRQMTEIPFRGSR</sequence>
<evidence type="ECO:0000259" key="12">
    <source>
        <dbReference type="Pfam" id="PF09335"/>
    </source>
</evidence>
<feature type="region of interest" description="Disordered" evidence="10">
    <location>
        <begin position="415"/>
        <end position="460"/>
    </location>
</feature>
<keyword evidence="7 11" id="KW-1133">Transmembrane helix</keyword>
<reference evidence="13 14" key="1">
    <citation type="submission" date="2019-12" db="EMBL/GenBank/DDBJ databases">
        <authorList>
            <person name="Floudas D."/>
            <person name="Bentzer J."/>
            <person name="Ahren D."/>
            <person name="Johansson T."/>
            <person name="Persson P."/>
            <person name="Tunlid A."/>
        </authorList>
    </citation>
    <scope>NUCLEOTIDE SEQUENCE [LARGE SCALE GENOMIC DNA]</scope>
    <source>
        <strain evidence="13 14">CBS 102.39</strain>
    </source>
</reference>
<comment type="function">
    <text evidence="1">Golgi membrane protein involved in vesicular trafficking and spindle migration.</text>
</comment>
<dbReference type="GO" id="GO:0000139">
    <property type="term" value="C:Golgi membrane"/>
    <property type="evidence" value="ECO:0007669"/>
    <property type="project" value="UniProtKB-SubCell"/>
</dbReference>
<protein>
    <recommendedName>
        <fullName evidence="4">Golgi apparatus membrane protein TVP38</fullName>
    </recommendedName>
    <alternativeName>
        <fullName evidence="5">Golgi apparatus membrane protein tvp38</fullName>
    </alternativeName>
</protein>
<accession>A0A8H4VRC1</accession>
<keyword evidence="14" id="KW-1185">Reference proteome</keyword>
<dbReference type="GO" id="GO:0016192">
    <property type="term" value="P:vesicle-mediated transport"/>
    <property type="evidence" value="ECO:0007669"/>
    <property type="project" value="TreeGrafter"/>
</dbReference>
<evidence type="ECO:0000256" key="9">
    <source>
        <dbReference type="ARBA" id="ARBA00023136"/>
    </source>
</evidence>
<feature type="transmembrane region" description="Helical" evidence="11">
    <location>
        <begin position="237"/>
        <end position="260"/>
    </location>
</feature>
<evidence type="ECO:0000256" key="4">
    <source>
        <dbReference type="ARBA" id="ARBA00013533"/>
    </source>
</evidence>
<evidence type="ECO:0000256" key="3">
    <source>
        <dbReference type="ARBA" id="ARBA00008640"/>
    </source>
</evidence>